<evidence type="ECO:0000313" key="7">
    <source>
        <dbReference type="Proteomes" id="UP000184420"/>
    </source>
</evidence>
<dbReference type="PANTHER" id="PTHR11474">
    <property type="entry name" value="TYROSINASE FAMILY MEMBER"/>
    <property type="match status" value="1"/>
</dbReference>
<dbReference type="Pfam" id="PF00264">
    <property type="entry name" value="Tyrosinase"/>
    <property type="match status" value="1"/>
</dbReference>
<dbReference type="PROSITE" id="PS00497">
    <property type="entry name" value="TYROSINASE_1"/>
    <property type="match status" value="1"/>
</dbReference>
<feature type="domain" description="Tyrosinase copper-binding" evidence="4">
    <location>
        <begin position="77"/>
        <end position="94"/>
    </location>
</feature>
<dbReference type="PANTHER" id="PTHR11474:SF76">
    <property type="entry name" value="SHKT DOMAIN-CONTAINING PROTEIN"/>
    <property type="match status" value="1"/>
</dbReference>
<dbReference type="InterPro" id="IPR050316">
    <property type="entry name" value="Tyrosinase/Hemocyanin"/>
</dbReference>
<gene>
    <name evidence="6" type="ORF">SAMN05444266_10972</name>
</gene>
<organism evidence="6 7">
    <name type="scientific">Chitinophaga jiangningensis</name>
    <dbReference type="NCBI Taxonomy" id="1419482"/>
    <lineage>
        <taxon>Bacteria</taxon>
        <taxon>Pseudomonadati</taxon>
        <taxon>Bacteroidota</taxon>
        <taxon>Chitinophagia</taxon>
        <taxon>Chitinophagales</taxon>
        <taxon>Chitinophagaceae</taxon>
        <taxon>Chitinophaga</taxon>
    </lineage>
</organism>
<sequence length="522" mass="58263">MANAATPRVRRSLRELETFYLKGDRQPLENLMLAWKGIKELPPDHPNSFFNIGGLHGEPFRDKGATDGDYWGGWCNHNNILFPTWHRVYLLNLENALRSIPGCEDVTLPYWDETEHESTVSGIPWSLILDKVNVRGNIIDNPLKSYKFQKAINDDVSGDKSIYSKPAGTDTVRYPYSGLVGTPADKEKSDQHNAQWNYKEATDLLNYNVTGWLNKTITLPDIADRLKLGGVTILFHKCLDAPNYTVFSNISSSAQWNKDFPNAPVVVALETPHNDIHLAVGGFNVPGQDHDFSPIPGANGDMGENDTAGFDPIFYFHHCNIDRVFWVWQKKKGYQKNLTIIPGYPGTNSSDGGPSAGYGPNEPLTLDSPLKPFKKRDSDIYYTSNDVVDIENQCGYTYSVGSLDQISFMHGEELAEAPPTNKLRVSNINRGNIYGSFVITAYANVGGKDYYIGHHSVLSRWNVLGCENCRAHLQAEAFFNVDNLAQKNGDLSNFRIEITGREEAQPLLTAAVAENTINLEIL</sequence>
<reference evidence="6 7" key="1">
    <citation type="submission" date="2016-11" db="EMBL/GenBank/DDBJ databases">
        <authorList>
            <person name="Jaros S."/>
            <person name="Januszkiewicz K."/>
            <person name="Wedrychowicz H."/>
        </authorList>
    </citation>
    <scope>NUCLEOTIDE SEQUENCE [LARGE SCALE GENOMIC DNA]</scope>
    <source>
        <strain evidence="6 7">DSM 27406</strain>
    </source>
</reference>
<dbReference type="GO" id="GO:0016491">
    <property type="term" value="F:oxidoreductase activity"/>
    <property type="evidence" value="ECO:0007669"/>
    <property type="project" value="InterPro"/>
</dbReference>
<dbReference type="SUPFAM" id="SSF48056">
    <property type="entry name" value="Di-copper centre-containing domain"/>
    <property type="match status" value="1"/>
</dbReference>
<evidence type="ECO:0000256" key="1">
    <source>
        <dbReference type="ARBA" id="ARBA00022723"/>
    </source>
</evidence>
<feature type="region of interest" description="Disordered" evidence="3">
    <location>
        <begin position="343"/>
        <end position="362"/>
    </location>
</feature>
<dbReference type="AlphaFoldDB" id="A0A1M7JYU0"/>
<dbReference type="PROSITE" id="PS00498">
    <property type="entry name" value="TYROSINASE_2"/>
    <property type="match status" value="1"/>
</dbReference>
<dbReference type="EMBL" id="FRBL01000009">
    <property type="protein sequence ID" value="SHM58081.1"/>
    <property type="molecule type" value="Genomic_DNA"/>
</dbReference>
<keyword evidence="7" id="KW-1185">Reference proteome</keyword>
<evidence type="ECO:0000256" key="3">
    <source>
        <dbReference type="SAM" id="MobiDB-lite"/>
    </source>
</evidence>
<keyword evidence="2" id="KW-0186">Copper</keyword>
<dbReference type="InterPro" id="IPR002227">
    <property type="entry name" value="Tyrosinase_Cu-bd"/>
</dbReference>
<name>A0A1M7JYU0_9BACT</name>
<protein>
    <submittedName>
        <fullName evidence="6">Tyrosinase</fullName>
    </submittedName>
</protein>
<proteinExistence type="predicted"/>
<evidence type="ECO:0000256" key="2">
    <source>
        <dbReference type="ARBA" id="ARBA00023008"/>
    </source>
</evidence>
<dbReference type="RefSeq" id="WP_073085478.1">
    <property type="nucleotide sequence ID" value="NZ_FRBL01000009.1"/>
</dbReference>
<accession>A0A1M7JYU0</accession>
<dbReference type="Gene3D" id="1.10.1280.10">
    <property type="entry name" value="Di-copper center containing domain from catechol oxidase"/>
    <property type="match status" value="1"/>
</dbReference>
<dbReference type="PRINTS" id="PR00092">
    <property type="entry name" value="TYROSINASE"/>
</dbReference>
<evidence type="ECO:0000259" key="5">
    <source>
        <dbReference type="PROSITE" id="PS00498"/>
    </source>
</evidence>
<evidence type="ECO:0000259" key="4">
    <source>
        <dbReference type="PROSITE" id="PS00497"/>
    </source>
</evidence>
<keyword evidence="1" id="KW-0479">Metal-binding</keyword>
<dbReference type="Proteomes" id="UP000184420">
    <property type="component" value="Unassembled WGS sequence"/>
</dbReference>
<dbReference type="GO" id="GO:0046872">
    <property type="term" value="F:metal ion binding"/>
    <property type="evidence" value="ECO:0007669"/>
    <property type="project" value="UniProtKB-KW"/>
</dbReference>
<dbReference type="InterPro" id="IPR008922">
    <property type="entry name" value="Di-copper_centre_dom_sf"/>
</dbReference>
<dbReference type="STRING" id="1419482.SAMN05444266_10972"/>
<dbReference type="OrthoDB" id="2874181at2"/>
<feature type="domain" description="Tyrosinase copper-binding" evidence="5">
    <location>
        <begin position="311"/>
        <end position="322"/>
    </location>
</feature>
<evidence type="ECO:0000313" key="6">
    <source>
        <dbReference type="EMBL" id="SHM58081.1"/>
    </source>
</evidence>